<dbReference type="InterPro" id="IPR050300">
    <property type="entry name" value="GDXG_lipolytic_enzyme"/>
</dbReference>
<keyword evidence="1" id="KW-0378">Hydrolase</keyword>
<accession>A0A4S4KUA4</accession>
<protein>
    <recommendedName>
        <fullName evidence="3">Alpha/beta hydrolase fold-3 domain-containing protein</fullName>
    </recommendedName>
</protein>
<evidence type="ECO:0000259" key="3">
    <source>
        <dbReference type="Pfam" id="PF07859"/>
    </source>
</evidence>
<dbReference type="InterPro" id="IPR029058">
    <property type="entry name" value="AB_hydrolase_fold"/>
</dbReference>
<name>A0A4S4KUA4_9APHY</name>
<organism evidence="4 5">
    <name type="scientific">Hermanssonia centrifuga</name>
    <dbReference type="NCBI Taxonomy" id="98765"/>
    <lineage>
        <taxon>Eukaryota</taxon>
        <taxon>Fungi</taxon>
        <taxon>Dikarya</taxon>
        <taxon>Basidiomycota</taxon>
        <taxon>Agaricomycotina</taxon>
        <taxon>Agaricomycetes</taxon>
        <taxon>Polyporales</taxon>
        <taxon>Meruliaceae</taxon>
        <taxon>Hermanssonia</taxon>
    </lineage>
</organism>
<feature type="domain" description="Alpha/beta hydrolase fold-3" evidence="3">
    <location>
        <begin position="99"/>
        <end position="273"/>
    </location>
</feature>
<proteinExistence type="predicted"/>
<dbReference type="EMBL" id="SGPJ01000007">
    <property type="protein sequence ID" value="THH02316.1"/>
    <property type="molecule type" value="Genomic_DNA"/>
</dbReference>
<gene>
    <name evidence="4" type="ORF">EW026_g516</name>
</gene>
<dbReference type="Pfam" id="PF07859">
    <property type="entry name" value="Abhydrolase_3"/>
    <property type="match status" value="1"/>
</dbReference>
<dbReference type="GO" id="GO:0016787">
    <property type="term" value="F:hydrolase activity"/>
    <property type="evidence" value="ECO:0007669"/>
    <property type="project" value="UniProtKB-KW"/>
</dbReference>
<feature type="compositionally biased region" description="Basic and acidic residues" evidence="2">
    <location>
        <begin position="335"/>
        <end position="359"/>
    </location>
</feature>
<sequence>MVRMLMGIGGLVPVPSDALVTPVTFRVRKRALRGILSEFDALEDGSRELSGEWVVGKRTWQRLQHEWQASKKSKSESPIAQVRHQPKRKERVILYIHGAVDYRLAPETRFPGPLHDAVSAYFRLIDDLHIPPENIILAGDSAGGGLSLALMMYLRDNRYPLPGAGILMSPWVDLTMSCDSWDSNARYDVVPMPEPGDHLNPIACYLGEHMEKYLTHPYASPLFGDLRGLPPLLIQGGDAEVLRDEITLLAHKASLAGVEVRHELYEDAVHVFQTFPFLDQSQMAFMSAREFVCSVLAPLKEDAPRTLEKKVEEKLKDEINNATARIVQGDGTDSVSEKDDIQSRKTLDSTAGKLEKNVSDDELSSQDEDPSWVTSPSVLPNPKGDTKLRKSWGRDGSFPIGPSGVIHTDFYPPSLALPSAAFVDT</sequence>
<dbReference type="PANTHER" id="PTHR48081">
    <property type="entry name" value="AB HYDROLASE SUPERFAMILY PROTEIN C4A8.06C"/>
    <property type="match status" value="1"/>
</dbReference>
<feature type="region of interest" description="Disordered" evidence="2">
    <location>
        <begin position="326"/>
        <end position="397"/>
    </location>
</feature>
<comment type="caution">
    <text evidence="4">The sequence shown here is derived from an EMBL/GenBank/DDBJ whole genome shotgun (WGS) entry which is preliminary data.</text>
</comment>
<reference evidence="4 5" key="1">
    <citation type="submission" date="2019-02" db="EMBL/GenBank/DDBJ databases">
        <title>Genome sequencing of the rare red list fungi Phlebia centrifuga.</title>
        <authorList>
            <person name="Buettner E."/>
            <person name="Kellner H."/>
        </authorList>
    </citation>
    <scope>NUCLEOTIDE SEQUENCE [LARGE SCALE GENOMIC DNA]</scope>
    <source>
        <strain evidence="4 5">DSM 108282</strain>
    </source>
</reference>
<dbReference type="SUPFAM" id="SSF53474">
    <property type="entry name" value="alpha/beta-Hydrolases"/>
    <property type="match status" value="1"/>
</dbReference>
<dbReference type="Proteomes" id="UP000309038">
    <property type="component" value="Unassembled WGS sequence"/>
</dbReference>
<evidence type="ECO:0000256" key="2">
    <source>
        <dbReference type="SAM" id="MobiDB-lite"/>
    </source>
</evidence>
<feature type="compositionally biased region" description="Acidic residues" evidence="2">
    <location>
        <begin position="360"/>
        <end position="370"/>
    </location>
</feature>
<evidence type="ECO:0000313" key="5">
    <source>
        <dbReference type="Proteomes" id="UP000309038"/>
    </source>
</evidence>
<dbReference type="PANTHER" id="PTHR48081:SF26">
    <property type="entry name" value="ALPHA_BETA HYDROLASE FOLD-3 DOMAIN-CONTAINING PROTEIN"/>
    <property type="match status" value="1"/>
</dbReference>
<dbReference type="InterPro" id="IPR013094">
    <property type="entry name" value="AB_hydrolase_3"/>
</dbReference>
<evidence type="ECO:0000313" key="4">
    <source>
        <dbReference type="EMBL" id="THH02316.1"/>
    </source>
</evidence>
<dbReference type="AlphaFoldDB" id="A0A4S4KUA4"/>
<evidence type="ECO:0000256" key="1">
    <source>
        <dbReference type="ARBA" id="ARBA00022801"/>
    </source>
</evidence>
<dbReference type="Gene3D" id="3.40.50.1820">
    <property type="entry name" value="alpha/beta hydrolase"/>
    <property type="match status" value="1"/>
</dbReference>
<keyword evidence="5" id="KW-1185">Reference proteome</keyword>